<dbReference type="Proteomes" id="UP000321570">
    <property type="component" value="Unassembled WGS sequence"/>
</dbReference>
<feature type="region of interest" description="Disordered" evidence="6">
    <location>
        <begin position="807"/>
        <end position="831"/>
    </location>
</feature>
<feature type="compositionally biased region" description="Low complexity" evidence="6">
    <location>
        <begin position="998"/>
        <end position="1007"/>
    </location>
</feature>
<reference evidence="7 8" key="1">
    <citation type="submission" date="2019-07" db="EMBL/GenBank/DDBJ databases">
        <authorList>
            <person name="Jastrzebski P J."/>
            <person name="Paukszto L."/>
            <person name="Jastrzebski P J."/>
        </authorList>
    </citation>
    <scope>NUCLEOTIDE SEQUENCE [LARGE SCALE GENOMIC DNA]</scope>
    <source>
        <strain evidence="7 8">WMS-il1</strain>
    </source>
</reference>
<evidence type="ECO:0000313" key="7">
    <source>
        <dbReference type="EMBL" id="VUZ56990.1"/>
    </source>
</evidence>
<dbReference type="InterPro" id="IPR011989">
    <property type="entry name" value="ARM-like"/>
</dbReference>
<dbReference type="SUPFAM" id="SSF48371">
    <property type="entry name" value="ARM repeat"/>
    <property type="match status" value="1"/>
</dbReference>
<feature type="region of interest" description="Disordered" evidence="6">
    <location>
        <begin position="643"/>
        <end position="664"/>
    </location>
</feature>
<feature type="compositionally biased region" description="Polar residues" evidence="6">
    <location>
        <begin position="1"/>
        <end position="14"/>
    </location>
</feature>
<name>A0A564ZBZ9_HYMDI</name>
<comment type="similarity">
    <text evidence="2">Belongs to the beta-catenin family.</text>
</comment>
<evidence type="ECO:0000256" key="2">
    <source>
        <dbReference type="ARBA" id="ARBA00005462"/>
    </source>
</evidence>
<dbReference type="PANTHER" id="PTHR10372:SF27">
    <property type="entry name" value="ADHERENS JUNCTION PROTEIN P120"/>
    <property type="match status" value="1"/>
</dbReference>
<dbReference type="EMBL" id="CABIJS010000708">
    <property type="protein sequence ID" value="VUZ56990.1"/>
    <property type="molecule type" value="Genomic_DNA"/>
</dbReference>
<proteinExistence type="inferred from homology"/>
<sequence>MTIDIDSTLNSESIPNLPKGAGSFALPRTPPEHSAHFYLGSSSGDGTCDQLLTEFEINSKPDAFTPTHFSGAEENDDVSNEQYAPSKIDDEYIAHVIDILSCGSPDEISSAAAYLCHITFRNDKVKGMVTDLDCINVLSELLLTTHQDVKKHALFVLRNLSHDPTPETQKRIDDASVISNLLVVLNEISNSEPLLSISTNDAIVESTAATLCNLALYQKFKDTISRNGVPCLIKTVIMPYCEIIKNQFSYNQSESPIENFRLQAFIYATGTIRNLLDEDAESRHRLRETPGFITALTYICAQCIEDYEFDSKALENCVCILRNLSFALQEIRDPAYLIRREAEYSKLTTTPMTEKKLEFHLPHIETKGRSRGLVMDMRRSSVTNIWMSGGPDYLERPPSNLESIQGSRLLWDRELVENYICILRHSSNCITLEAAAGAIQNLTACDWQPSVEVRSIFHSGDTVLVLAAPLISEDDGLVQTTATALRNVAEQEDLRNQIAFYAMRLLIARLPVLQAANAIDGEMVLPTQNLVSLPTASAILAALYVLIKGSTDRASLFLDCGGVQPCMAIAHTGLYLDSKDPVPSNRDKTVRFARLLLQTLWKQKELRERFQEAGWSSAHFCVCEPIIRPALKQCFLTNVQPTDTKQGATTETRYIGAPVPLGRVNEDGELIQDDEEDALPVRAGSNSPSSPNSDRTPKPRPRNSLKLAASAIDLSTSPMPNGASYALLNPKSTPPLHLPSSSPPAQGRISRRASRLSVAPCGSTHLHSQDVPYTLPNPKSTPLLQLPDSSPSAQGHVIRPASRLSLVPGTLRPQTPRAQSQGSITPARGGGYFSRLNVFQRKKHKKMKPEVIAQHPTPKREIQIERSVSPFLRPSPSNQDIRSLVPTTPSRNQNQLCVPGQEKIPSGLRTDVHRSVSDVLLEIPEETRSSARRSISHPNFITPSVTAPPSPVHIIPPTPKARPPAIPISSPRPQLPKLPKDRVQSSNQSSENRGDPVSWSSSSKSSSYRLTAPPRKSP</sequence>
<gene>
    <name evidence="7" type="ORF">WMSIL1_LOCUS14528</name>
</gene>
<feature type="region of interest" description="Disordered" evidence="6">
    <location>
        <begin position="885"/>
        <end position="910"/>
    </location>
</feature>
<evidence type="ECO:0000313" key="8">
    <source>
        <dbReference type="Proteomes" id="UP000321570"/>
    </source>
</evidence>
<protein>
    <submittedName>
        <fullName evidence="7">Uncharacterized protein</fullName>
    </submittedName>
</protein>
<evidence type="ECO:0000256" key="6">
    <source>
        <dbReference type="SAM" id="MobiDB-lite"/>
    </source>
</evidence>
<dbReference type="GO" id="GO:0005634">
    <property type="term" value="C:nucleus"/>
    <property type="evidence" value="ECO:0007669"/>
    <property type="project" value="TreeGrafter"/>
</dbReference>
<evidence type="ECO:0000256" key="1">
    <source>
        <dbReference type="ARBA" id="ARBA00004282"/>
    </source>
</evidence>
<accession>A0A564ZBZ9</accession>
<dbReference type="GO" id="GO:0005737">
    <property type="term" value="C:cytoplasm"/>
    <property type="evidence" value="ECO:0007669"/>
    <property type="project" value="TreeGrafter"/>
</dbReference>
<feature type="compositionally biased region" description="Pro residues" evidence="6">
    <location>
        <begin position="946"/>
        <end position="966"/>
    </location>
</feature>
<keyword evidence="4" id="KW-0130">Cell adhesion</keyword>
<feature type="region of interest" description="Disordered" evidence="6">
    <location>
        <begin position="1"/>
        <end position="26"/>
    </location>
</feature>
<keyword evidence="8" id="KW-1185">Reference proteome</keyword>
<evidence type="ECO:0000256" key="4">
    <source>
        <dbReference type="ARBA" id="ARBA00022889"/>
    </source>
</evidence>
<keyword evidence="5" id="KW-0965">Cell junction</keyword>
<feature type="compositionally biased region" description="Polar residues" evidence="6">
    <location>
        <begin position="643"/>
        <end position="652"/>
    </location>
</feature>
<dbReference type="AlphaFoldDB" id="A0A564ZBZ9"/>
<dbReference type="Gene3D" id="1.25.10.10">
    <property type="entry name" value="Leucine-rich Repeat Variant"/>
    <property type="match status" value="1"/>
</dbReference>
<dbReference type="InterPro" id="IPR028435">
    <property type="entry name" value="Plakophilin/d_Catenin"/>
</dbReference>
<dbReference type="InterPro" id="IPR016024">
    <property type="entry name" value="ARM-type_fold"/>
</dbReference>
<feature type="region of interest" description="Disordered" evidence="6">
    <location>
        <begin position="723"/>
        <end position="753"/>
    </location>
</feature>
<dbReference type="SMART" id="SM00185">
    <property type="entry name" value="ARM"/>
    <property type="match status" value="2"/>
</dbReference>
<feature type="region of interest" description="Disordered" evidence="6">
    <location>
        <begin position="680"/>
        <end position="702"/>
    </location>
</feature>
<keyword evidence="3" id="KW-0677">Repeat</keyword>
<feature type="region of interest" description="Disordered" evidence="6">
    <location>
        <begin position="927"/>
        <end position="1018"/>
    </location>
</feature>
<feature type="compositionally biased region" description="Polar residues" evidence="6">
    <location>
        <begin position="936"/>
        <end position="945"/>
    </location>
</feature>
<evidence type="ECO:0000256" key="3">
    <source>
        <dbReference type="ARBA" id="ARBA00022737"/>
    </source>
</evidence>
<dbReference type="GO" id="GO:0098609">
    <property type="term" value="P:cell-cell adhesion"/>
    <property type="evidence" value="ECO:0007669"/>
    <property type="project" value="InterPro"/>
</dbReference>
<feature type="compositionally biased region" description="Polar residues" evidence="6">
    <location>
        <begin position="885"/>
        <end position="896"/>
    </location>
</feature>
<dbReference type="GO" id="GO:0005886">
    <property type="term" value="C:plasma membrane"/>
    <property type="evidence" value="ECO:0007669"/>
    <property type="project" value="TreeGrafter"/>
</dbReference>
<dbReference type="GO" id="GO:0005912">
    <property type="term" value="C:adherens junction"/>
    <property type="evidence" value="ECO:0007669"/>
    <property type="project" value="TreeGrafter"/>
</dbReference>
<comment type="subcellular location">
    <subcellularLocation>
        <location evidence="1">Cell junction</location>
    </subcellularLocation>
</comment>
<feature type="compositionally biased region" description="Polar residues" evidence="6">
    <location>
        <begin position="684"/>
        <end position="694"/>
    </location>
</feature>
<dbReference type="PANTHER" id="PTHR10372">
    <property type="entry name" value="PLAKOPHILLIN-RELATED"/>
    <property type="match status" value="1"/>
</dbReference>
<feature type="compositionally biased region" description="Polar residues" evidence="6">
    <location>
        <begin position="812"/>
        <end position="824"/>
    </location>
</feature>
<organism evidence="7 8">
    <name type="scientific">Hymenolepis diminuta</name>
    <name type="common">Rat tapeworm</name>
    <dbReference type="NCBI Taxonomy" id="6216"/>
    <lineage>
        <taxon>Eukaryota</taxon>
        <taxon>Metazoa</taxon>
        <taxon>Spiralia</taxon>
        <taxon>Lophotrochozoa</taxon>
        <taxon>Platyhelminthes</taxon>
        <taxon>Cestoda</taxon>
        <taxon>Eucestoda</taxon>
        <taxon>Cyclophyllidea</taxon>
        <taxon>Hymenolepididae</taxon>
        <taxon>Hymenolepis</taxon>
    </lineage>
</organism>
<dbReference type="InterPro" id="IPR000225">
    <property type="entry name" value="Armadillo"/>
</dbReference>
<evidence type="ECO:0000256" key="5">
    <source>
        <dbReference type="ARBA" id="ARBA00022949"/>
    </source>
</evidence>